<evidence type="ECO:0008006" key="4">
    <source>
        <dbReference type="Google" id="ProtNLM"/>
    </source>
</evidence>
<feature type="transmembrane region" description="Helical" evidence="1">
    <location>
        <begin position="31"/>
        <end position="49"/>
    </location>
</feature>
<evidence type="ECO:0000256" key="1">
    <source>
        <dbReference type="SAM" id="Phobius"/>
    </source>
</evidence>
<evidence type="ECO:0000313" key="2">
    <source>
        <dbReference type="EMBL" id="MFD2966750.1"/>
    </source>
</evidence>
<sequence>MKTLSNVQHGTLGGTLCSIGVSFDWSNMAETVLMAAIGAAVSYLLSRLLHSKRRKP</sequence>
<reference evidence="3" key="1">
    <citation type="journal article" date="2019" name="Int. J. Syst. Evol. Microbiol.">
        <title>The Global Catalogue of Microorganisms (GCM) 10K type strain sequencing project: providing services to taxonomists for standard genome sequencing and annotation.</title>
        <authorList>
            <consortium name="The Broad Institute Genomics Platform"/>
            <consortium name="The Broad Institute Genome Sequencing Center for Infectious Disease"/>
            <person name="Wu L."/>
            <person name="Ma J."/>
        </authorList>
    </citation>
    <scope>NUCLEOTIDE SEQUENCE [LARGE SCALE GENOMIC DNA]</scope>
    <source>
        <strain evidence="3">KCTC 22814</strain>
    </source>
</reference>
<gene>
    <name evidence="2" type="ORF">ACFS7Y_05105</name>
</gene>
<keyword evidence="3" id="KW-1185">Reference proteome</keyword>
<dbReference type="Proteomes" id="UP001597525">
    <property type="component" value="Unassembled WGS sequence"/>
</dbReference>
<protein>
    <recommendedName>
        <fullName evidence="4">Holin</fullName>
    </recommendedName>
</protein>
<accession>A0ABW6BB05</accession>
<evidence type="ECO:0000313" key="3">
    <source>
        <dbReference type="Proteomes" id="UP001597525"/>
    </source>
</evidence>
<dbReference type="EMBL" id="JBHUPB010000004">
    <property type="protein sequence ID" value="MFD2966750.1"/>
    <property type="molecule type" value="Genomic_DNA"/>
</dbReference>
<comment type="caution">
    <text evidence="2">The sequence shown here is derived from an EMBL/GenBank/DDBJ whole genome shotgun (WGS) entry which is preliminary data.</text>
</comment>
<keyword evidence="1" id="KW-0472">Membrane</keyword>
<organism evidence="2 3">
    <name type="scientific">Sphingobacterium bambusae</name>
    <dbReference type="NCBI Taxonomy" id="662858"/>
    <lineage>
        <taxon>Bacteria</taxon>
        <taxon>Pseudomonadati</taxon>
        <taxon>Bacteroidota</taxon>
        <taxon>Sphingobacteriia</taxon>
        <taxon>Sphingobacteriales</taxon>
        <taxon>Sphingobacteriaceae</taxon>
        <taxon>Sphingobacterium</taxon>
    </lineage>
</organism>
<dbReference type="RefSeq" id="WP_320182451.1">
    <property type="nucleotide sequence ID" value="NZ_CP138332.1"/>
</dbReference>
<keyword evidence="1" id="KW-1133">Transmembrane helix</keyword>
<name>A0ABW6BB05_9SPHI</name>
<keyword evidence="1" id="KW-0812">Transmembrane</keyword>
<proteinExistence type="predicted"/>